<comment type="caution">
    <text evidence="1">The sequence shown here is derived from an EMBL/GenBank/DDBJ whole genome shotgun (WGS) entry which is preliminary data.</text>
</comment>
<dbReference type="EMBL" id="SPQQ01000005">
    <property type="protein sequence ID" value="TGE37167.1"/>
    <property type="molecule type" value="Genomic_DNA"/>
</dbReference>
<dbReference type="AlphaFoldDB" id="A0A4Z0R582"/>
<proteinExistence type="predicted"/>
<dbReference type="Proteomes" id="UP000298460">
    <property type="component" value="Unassembled WGS sequence"/>
</dbReference>
<accession>A0A4Z0R582</accession>
<gene>
    <name evidence="1" type="ORF">E4K67_14905</name>
</gene>
<sequence>MKYNEPQLKKMMKRGFDCLTVDEVISIDILNFIRTIHLNKQDFYSARFDTQYFGDREMTFKKEANCLIGHCRVSFKDEDKVIDYLFTENGYELMSEILGGASCFPG</sequence>
<dbReference type="OrthoDB" id="1801651at2"/>
<reference evidence="1 2" key="1">
    <citation type="submission" date="2019-03" db="EMBL/GenBank/DDBJ databases">
        <title>Draft Genome Sequence of Desulfosporosinus fructosivorans Strain 63.6F, Isolated from Marine Sediment in the Baltic Sea.</title>
        <authorList>
            <person name="Hausmann B."/>
            <person name="Vandieken V."/>
            <person name="Pjevac P."/>
            <person name="Schreck K."/>
            <person name="Herbold C.W."/>
            <person name="Loy A."/>
        </authorList>
    </citation>
    <scope>NUCLEOTIDE SEQUENCE [LARGE SCALE GENOMIC DNA]</scope>
    <source>
        <strain evidence="1 2">63.6F</strain>
    </source>
</reference>
<organism evidence="1 2">
    <name type="scientific">Desulfosporosinus fructosivorans</name>
    <dbReference type="NCBI Taxonomy" id="2018669"/>
    <lineage>
        <taxon>Bacteria</taxon>
        <taxon>Bacillati</taxon>
        <taxon>Bacillota</taxon>
        <taxon>Clostridia</taxon>
        <taxon>Eubacteriales</taxon>
        <taxon>Desulfitobacteriaceae</taxon>
        <taxon>Desulfosporosinus</taxon>
    </lineage>
</organism>
<evidence type="ECO:0000313" key="1">
    <source>
        <dbReference type="EMBL" id="TGE37167.1"/>
    </source>
</evidence>
<name>A0A4Z0R582_9FIRM</name>
<evidence type="ECO:0000313" key="2">
    <source>
        <dbReference type="Proteomes" id="UP000298460"/>
    </source>
</evidence>
<keyword evidence="2" id="KW-1185">Reference proteome</keyword>
<dbReference type="RefSeq" id="WP_135548080.1">
    <property type="nucleotide sequence ID" value="NZ_SPQQ01000005.1"/>
</dbReference>
<protein>
    <submittedName>
        <fullName evidence="1">Uncharacterized protein</fullName>
    </submittedName>
</protein>